<gene>
    <name evidence="3" type="ORF">EDC62_2005</name>
</gene>
<dbReference type="Gene3D" id="3.30.930.10">
    <property type="entry name" value="Bira Bifunctional Protein, Domain 2"/>
    <property type="match status" value="1"/>
</dbReference>
<keyword evidence="1 3" id="KW-0436">Ligase</keyword>
<dbReference type="RefSeq" id="WP_124223206.1">
    <property type="nucleotide sequence ID" value="NZ_RKQL01000004.1"/>
</dbReference>
<dbReference type="NCBIfam" id="TIGR00121">
    <property type="entry name" value="birA_ligase"/>
    <property type="match status" value="1"/>
</dbReference>
<dbReference type="GO" id="GO:0005737">
    <property type="term" value="C:cytoplasm"/>
    <property type="evidence" value="ECO:0007669"/>
    <property type="project" value="TreeGrafter"/>
</dbReference>
<dbReference type="Pfam" id="PF03099">
    <property type="entry name" value="BPL_LplA_LipB"/>
    <property type="match status" value="1"/>
</dbReference>
<protein>
    <submittedName>
        <fullName evidence="3">BirA family biotin operon repressor/biotin-[acetyl-CoA-carboxylase] ligase</fullName>
    </submittedName>
</protein>
<dbReference type="InterPro" id="IPR004143">
    <property type="entry name" value="BPL_LPL_catalytic"/>
</dbReference>
<sequence length="271" mass="29073">MKPVAEALLYDWPLEDLRASCRSIEPALTIEVWPEIDSTNSELMRRARAGHAAPTLLVAERQTLGRGRSGRVWHADPKRSLTFSLGLTPPLPPEPRAWSGLSLAVGVAVAGALHPEVGLKWPNDLWWRDHKLGGILIETTQVGSQRYAVVGIGLNLRMPLQDAIDPPGVGIDALLPGLDAPGLLLRVAPAVLAGLQRFGREGLGAFLDDWRARDVLAGRAVRLSDGRVGKAIGIDANGALQIEHAGAIERIESASLSVRPLDMASPLGLWP</sequence>
<dbReference type="InterPro" id="IPR045864">
    <property type="entry name" value="aa-tRNA-synth_II/BPL/LPL"/>
</dbReference>
<proteinExistence type="predicted"/>
<reference evidence="3 4" key="1">
    <citation type="submission" date="2018-11" db="EMBL/GenBank/DDBJ databases">
        <title>Genomic Encyclopedia of Type Strains, Phase IV (KMG-IV): sequencing the most valuable type-strain genomes for metagenomic binning, comparative biology and taxonomic classification.</title>
        <authorList>
            <person name="Goeker M."/>
        </authorList>
    </citation>
    <scope>NUCLEOTIDE SEQUENCE [LARGE SCALE GENOMIC DNA]</scope>
    <source>
        <strain evidence="3 4">DSM 101684</strain>
    </source>
</reference>
<organism evidence="3 4">
    <name type="scientific">Tibeticola sediminis</name>
    <dbReference type="NCBI Taxonomy" id="1917811"/>
    <lineage>
        <taxon>Bacteria</taxon>
        <taxon>Pseudomonadati</taxon>
        <taxon>Pseudomonadota</taxon>
        <taxon>Betaproteobacteria</taxon>
        <taxon>Burkholderiales</taxon>
        <taxon>Comamonadaceae</taxon>
        <taxon>Tibeticola</taxon>
    </lineage>
</organism>
<dbReference type="EMBL" id="RKQL01000004">
    <property type="protein sequence ID" value="RPE66931.1"/>
    <property type="molecule type" value="Genomic_DNA"/>
</dbReference>
<evidence type="ECO:0000259" key="2">
    <source>
        <dbReference type="PROSITE" id="PS51733"/>
    </source>
</evidence>
<dbReference type="PANTHER" id="PTHR12835">
    <property type="entry name" value="BIOTIN PROTEIN LIGASE"/>
    <property type="match status" value="1"/>
</dbReference>
<dbReference type="InterPro" id="IPR004408">
    <property type="entry name" value="Biotin_CoA_COase_ligase"/>
</dbReference>
<evidence type="ECO:0000313" key="4">
    <source>
        <dbReference type="Proteomes" id="UP000272193"/>
    </source>
</evidence>
<dbReference type="AlphaFoldDB" id="A0A3N4UI07"/>
<dbReference type="OrthoDB" id="9807064at2"/>
<accession>A0A3N4UI07</accession>
<dbReference type="GO" id="GO:0004077">
    <property type="term" value="F:biotin--[biotin carboxyl-carrier protein] ligase activity"/>
    <property type="evidence" value="ECO:0007669"/>
    <property type="project" value="InterPro"/>
</dbReference>
<feature type="domain" description="BPL/LPL catalytic" evidence="2">
    <location>
        <begin position="15"/>
        <end position="199"/>
    </location>
</feature>
<comment type="caution">
    <text evidence="3">The sequence shown here is derived from an EMBL/GenBank/DDBJ whole genome shotgun (WGS) entry which is preliminary data.</text>
</comment>
<dbReference type="CDD" id="cd16442">
    <property type="entry name" value="BPL"/>
    <property type="match status" value="1"/>
</dbReference>
<evidence type="ECO:0000256" key="1">
    <source>
        <dbReference type="ARBA" id="ARBA00022598"/>
    </source>
</evidence>
<name>A0A3N4UI07_9BURK</name>
<dbReference type="SUPFAM" id="SSF55681">
    <property type="entry name" value="Class II aaRS and biotin synthetases"/>
    <property type="match status" value="1"/>
</dbReference>
<dbReference type="PROSITE" id="PS51733">
    <property type="entry name" value="BPL_LPL_CATALYTIC"/>
    <property type="match status" value="1"/>
</dbReference>
<keyword evidence="4" id="KW-1185">Reference proteome</keyword>
<dbReference type="PANTHER" id="PTHR12835:SF5">
    <property type="entry name" value="BIOTIN--PROTEIN LIGASE"/>
    <property type="match status" value="1"/>
</dbReference>
<evidence type="ECO:0000313" key="3">
    <source>
        <dbReference type="EMBL" id="RPE66931.1"/>
    </source>
</evidence>
<dbReference type="Proteomes" id="UP000272193">
    <property type="component" value="Unassembled WGS sequence"/>
</dbReference>